<organism evidence="2 3">
    <name type="scientific">Cocos nucifera</name>
    <name type="common">Coconut palm</name>
    <dbReference type="NCBI Taxonomy" id="13894"/>
    <lineage>
        <taxon>Eukaryota</taxon>
        <taxon>Viridiplantae</taxon>
        <taxon>Streptophyta</taxon>
        <taxon>Embryophyta</taxon>
        <taxon>Tracheophyta</taxon>
        <taxon>Spermatophyta</taxon>
        <taxon>Magnoliopsida</taxon>
        <taxon>Liliopsida</taxon>
        <taxon>Arecaceae</taxon>
        <taxon>Arecoideae</taxon>
        <taxon>Cocoseae</taxon>
        <taxon>Attaleinae</taxon>
        <taxon>Cocos</taxon>
    </lineage>
</organism>
<protein>
    <submittedName>
        <fullName evidence="2">Uncharacterized protein</fullName>
    </submittedName>
</protein>
<reference evidence="2" key="1">
    <citation type="journal article" date="2017" name="Gigascience">
        <title>The genome draft of coconut (Cocos nucifera).</title>
        <authorList>
            <person name="Xiao Y."/>
            <person name="Xu P."/>
            <person name="Fan H."/>
            <person name="Baudouin L."/>
            <person name="Xia W."/>
            <person name="Bocs S."/>
            <person name="Xu J."/>
            <person name="Li Q."/>
            <person name="Guo A."/>
            <person name="Zhou L."/>
            <person name="Li J."/>
            <person name="Wu Y."/>
            <person name="Ma Z."/>
            <person name="Armero A."/>
            <person name="Issali A.E."/>
            <person name="Liu N."/>
            <person name="Peng M."/>
            <person name="Yang Y."/>
        </authorList>
    </citation>
    <scope>NUCLEOTIDE SEQUENCE</scope>
    <source>
        <tissue evidence="2">Spear leaf of Hainan Tall coconut</tissue>
    </source>
</reference>
<keyword evidence="1" id="KW-0732">Signal</keyword>
<dbReference type="PANTHER" id="PTHR34782:SF1">
    <property type="entry name" value="PHOSPHORIBOSYLFORMYLGLYCINAMIDINE SYNTHASE"/>
    <property type="match status" value="1"/>
</dbReference>
<dbReference type="OrthoDB" id="533321at2759"/>
<dbReference type="InterPro" id="IPR027471">
    <property type="entry name" value="YbeD-like_sf"/>
</dbReference>
<feature type="chain" id="PRO_5035475581" evidence="1">
    <location>
        <begin position="19"/>
        <end position="119"/>
    </location>
</feature>
<dbReference type="Gene3D" id="3.30.70.260">
    <property type="match status" value="1"/>
</dbReference>
<dbReference type="AlphaFoldDB" id="A0A8K0HZW3"/>
<reference evidence="2" key="2">
    <citation type="submission" date="2019-07" db="EMBL/GenBank/DDBJ databases">
        <authorList>
            <person name="Yang Y."/>
            <person name="Bocs S."/>
            <person name="Baudouin L."/>
        </authorList>
    </citation>
    <scope>NUCLEOTIDE SEQUENCE</scope>
    <source>
        <tissue evidence="2">Spear leaf of Hainan Tall coconut</tissue>
    </source>
</reference>
<sequence>MEPLRWAALMAILRCSLPPLPLSWRTKIRPTRSITVNTYPMFRGFTAIGTGGDDFVQDMVAAVVSVLQQPILQEQVTQRLSSRGKYVSVYIGPIRVCSVEEVQAVYSVMRRDDRTKFLL</sequence>
<dbReference type="InterPro" id="IPR007454">
    <property type="entry name" value="UPF0250_YbeD-like"/>
</dbReference>
<dbReference type="PANTHER" id="PTHR34782">
    <property type="entry name" value="PHOSPHORIBOSYLFORMYLGLYCINAMIDINE SYNTHASE"/>
    <property type="match status" value="1"/>
</dbReference>
<dbReference type="EMBL" id="CM017873">
    <property type="protein sequence ID" value="KAG1330927.1"/>
    <property type="molecule type" value="Genomic_DNA"/>
</dbReference>
<gene>
    <name evidence="2" type="ORF">COCNU_02G008950</name>
</gene>
<dbReference type="SUPFAM" id="SSF117991">
    <property type="entry name" value="YbeD/HP0495-like"/>
    <property type="match status" value="1"/>
</dbReference>
<dbReference type="Proteomes" id="UP000797356">
    <property type="component" value="Chromosome 2"/>
</dbReference>
<feature type="signal peptide" evidence="1">
    <location>
        <begin position="1"/>
        <end position="18"/>
    </location>
</feature>
<comment type="caution">
    <text evidence="2">The sequence shown here is derived from an EMBL/GenBank/DDBJ whole genome shotgun (WGS) entry which is preliminary data.</text>
</comment>
<proteinExistence type="predicted"/>
<dbReference type="Pfam" id="PF04359">
    <property type="entry name" value="DUF493"/>
    <property type="match status" value="1"/>
</dbReference>
<evidence type="ECO:0000313" key="2">
    <source>
        <dbReference type="EMBL" id="KAG1330927.1"/>
    </source>
</evidence>
<evidence type="ECO:0000313" key="3">
    <source>
        <dbReference type="Proteomes" id="UP000797356"/>
    </source>
</evidence>
<keyword evidence="3" id="KW-1185">Reference proteome</keyword>
<accession>A0A8K0HZW3</accession>
<evidence type="ECO:0000256" key="1">
    <source>
        <dbReference type="SAM" id="SignalP"/>
    </source>
</evidence>
<name>A0A8K0HZW3_COCNU</name>